<dbReference type="EMBL" id="SUNJ01010072">
    <property type="protein sequence ID" value="TPP59933.1"/>
    <property type="molecule type" value="Genomic_DNA"/>
</dbReference>
<gene>
    <name evidence="1" type="ORF">FGIG_05403</name>
</gene>
<keyword evidence="2" id="KW-1185">Reference proteome</keyword>
<protein>
    <submittedName>
        <fullName evidence="1">Uncharacterized protein</fullName>
    </submittedName>
</protein>
<name>A0A504YFN4_FASGI</name>
<evidence type="ECO:0000313" key="2">
    <source>
        <dbReference type="Proteomes" id="UP000316759"/>
    </source>
</evidence>
<sequence length="111" mass="12184">MGDRFPFSSGRPIGLISILSQDFRRTNRSGTLSRMLARNLICPLQQVILPGGSLITDVSAVADRVPQVCHQGKTSKTIFTDLAGALYKVRHPLLEVRDITNKPPLTQDISV</sequence>
<dbReference type="AlphaFoldDB" id="A0A504YFN4"/>
<accession>A0A504YFN4</accession>
<dbReference type="Proteomes" id="UP000316759">
    <property type="component" value="Unassembled WGS sequence"/>
</dbReference>
<proteinExistence type="predicted"/>
<reference evidence="1 2" key="1">
    <citation type="submission" date="2019-04" db="EMBL/GenBank/DDBJ databases">
        <title>Annotation for the trematode Fasciola gigantica.</title>
        <authorList>
            <person name="Choi Y.-J."/>
        </authorList>
    </citation>
    <scope>NUCLEOTIDE SEQUENCE [LARGE SCALE GENOMIC DNA]</scope>
    <source>
        <strain evidence="1">Uganda_cow_1</strain>
    </source>
</reference>
<organism evidence="1 2">
    <name type="scientific">Fasciola gigantica</name>
    <name type="common">Giant liver fluke</name>
    <dbReference type="NCBI Taxonomy" id="46835"/>
    <lineage>
        <taxon>Eukaryota</taxon>
        <taxon>Metazoa</taxon>
        <taxon>Spiralia</taxon>
        <taxon>Lophotrochozoa</taxon>
        <taxon>Platyhelminthes</taxon>
        <taxon>Trematoda</taxon>
        <taxon>Digenea</taxon>
        <taxon>Plagiorchiida</taxon>
        <taxon>Echinostomata</taxon>
        <taxon>Echinostomatoidea</taxon>
        <taxon>Fasciolidae</taxon>
        <taxon>Fasciola</taxon>
    </lineage>
</organism>
<comment type="caution">
    <text evidence="1">The sequence shown here is derived from an EMBL/GenBank/DDBJ whole genome shotgun (WGS) entry which is preliminary data.</text>
</comment>
<evidence type="ECO:0000313" key="1">
    <source>
        <dbReference type="EMBL" id="TPP59933.1"/>
    </source>
</evidence>